<evidence type="ECO:0000313" key="5">
    <source>
        <dbReference type="Proteomes" id="UP000630445"/>
    </source>
</evidence>
<dbReference type="EMBL" id="JACBAF010002221">
    <property type="protein sequence ID" value="KAF7162903.1"/>
    <property type="molecule type" value="Genomic_DNA"/>
</dbReference>
<dbReference type="Proteomes" id="UP000662466">
    <property type="component" value="Unassembled WGS sequence"/>
</dbReference>
<dbReference type="PANTHER" id="PTHR10067:SF13">
    <property type="entry name" value="PHOSPHATIDYLSERINE DECARBOXYLASE"/>
    <property type="match status" value="1"/>
</dbReference>
<dbReference type="GO" id="GO:0004609">
    <property type="term" value="F:phosphatidylserine decarboxylase activity"/>
    <property type="evidence" value="ECO:0007669"/>
    <property type="project" value="InterPro"/>
</dbReference>
<dbReference type="GO" id="GO:0008654">
    <property type="term" value="P:phospholipid biosynthetic process"/>
    <property type="evidence" value="ECO:0007669"/>
    <property type="project" value="InterPro"/>
</dbReference>
<organism evidence="4 6">
    <name type="scientific">Aspergillus hiratsukae</name>
    <dbReference type="NCBI Taxonomy" id="1194566"/>
    <lineage>
        <taxon>Eukaryota</taxon>
        <taxon>Fungi</taxon>
        <taxon>Dikarya</taxon>
        <taxon>Ascomycota</taxon>
        <taxon>Pezizomycotina</taxon>
        <taxon>Eurotiomycetes</taxon>
        <taxon>Eurotiomycetidae</taxon>
        <taxon>Eurotiales</taxon>
        <taxon>Aspergillaceae</taxon>
        <taxon>Aspergillus</taxon>
        <taxon>Aspergillus subgen. Fumigati</taxon>
    </lineage>
</organism>
<proteinExistence type="predicted"/>
<evidence type="ECO:0000313" key="4">
    <source>
        <dbReference type="EMBL" id="KAF7162903.1"/>
    </source>
</evidence>
<comment type="caution">
    <text evidence="4">The sequence shown here is derived from an EMBL/GenBank/DDBJ whole genome shotgun (WGS) entry which is preliminary data.</text>
</comment>
<dbReference type="Proteomes" id="UP000630445">
    <property type="component" value="Unassembled WGS sequence"/>
</dbReference>
<evidence type="ECO:0000256" key="2">
    <source>
        <dbReference type="ARBA" id="ARBA00023239"/>
    </source>
</evidence>
<evidence type="ECO:0000256" key="1">
    <source>
        <dbReference type="ARBA" id="ARBA00022793"/>
    </source>
</evidence>
<dbReference type="AlphaFoldDB" id="A0A8H6PYV1"/>
<evidence type="ECO:0008006" key="7">
    <source>
        <dbReference type="Google" id="ProtNLM"/>
    </source>
</evidence>
<dbReference type="EMBL" id="JACBAD010002013">
    <property type="protein sequence ID" value="KAF7122618.1"/>
    <property type="molecule type" value="Genomic_DNA"/>
</dbReference>
<protein>
    <recommendedName>
        <fullName evidence="7">Phosphatidylserine decarboxylase</fullName>
    </recommendedName>
</protein>
<evidence type="ECO:0000313" key="3">
    <source>
        <dbReference type="EMBL" id="KAF7122618.1"/>
    </source>
</evidence>
<reference evidence="4" key="1">
    <citation type="submission" date="2020-06" db="EMBL/GenBank/DDBJ databases">
        <title>Draft genome sequences of strains closely related to Aspergillus parafelis and Aspergillus hiratsukae.</title>
        <authorList>
            <person name="Dos Santos R.A.C."/>
            <person name="Rivero-Menendez O."/>
            <person name="Steenwyk J.L."/>
            <person name="Mead M.E."/>
            <person name="Goldman G.H."/>
            <person name="Alastruey-Izquierdo A."/>
            <person name="Rokas A."/>
        </authorList>
    </citation>
    <scope>NUCLEOTIDE SEQUENCE</scope>
    <source>
        <strain evidence="3">CNM-CM5793</strain>
        <strain evidence="4">CNM-CM6106</strain>
    </source>
</reference>
<name>A0A8H6PYV1_9EURO</name>
<dbReference type="OrthoDB" id="5973539at2759"/>
<keyword evidence="1" id="KW-0210">Decarboxylase</keyword>
<gene>
    <name evidence="3" type="ORF">CNMCM5793_000643</name>
    <name evidence="4" type="ORF">CNMCM6106_000028</name>
</gene>
<keyword evidence="2" id="KW-0456">Lyase</keyword>
<accession>A0A8H6PYV1</accession>
<keyword evidence="5" id="KW-1185">Reference proteome</keyword>
<dbReference type="InterPro" id="IPR003817">
    <property type="entry name" value="PS_Dcarbxylase"/>
</dbReference>
<dbReference type="PANTHER" id="PTHR10067">
    <property type="entry name" value="PHOSPHATIDYLSERINE DECARBOXYLASE"/>
    <property type="match status" value="1"/>
</dbReference>
<sequence length="414" mass="47737">MRGRSVMSPISYEPKSAVVRDLVDFICRSNSRFVEFNTAVENARKPENGGQREMDQEKIYTLEDYIKFVDHFVRWAPKVSSAGDEVLNKILVFYWVLDQPVLKQYQTAITPETADTDLKWLSYWLVTFAREQGRWLDSEESAGSVYSFYRNSKYNKEADQWEEPENGWKSFNHWFGREWKDIDVSRPVAQPNDDNVIVHVADSKFDGHWDINDGRIHLKTSVNMKGVDWPVETLLRDSGIDYKNGSFMHGFLAPTDYHRQHAPVSGEVIEARNIRDQVYLQVARKAGGGIDRSRGLVRHWVDPEHRRTQDQGQFYDIEAPDEAGFQWCQTRGVITIQTQNYGKVAVLPIGMAQVSSVKLTVNVGDQVKKGDNISYFQFGGSDVCIVFEKRVKWRADLQPGKTKLKVREKLATFH</sequence>
<dbReference type="Pfam" id="PF02666">
    <property type="entry name" value="PS_Dcarbxylase"/>
    <property type="match status" value="1"/>
</dbReference>
<evidence type="ECO:0000313" key="6">
    <source>
        <dbReference type="Proteomes" id="UP000662466"/>
    </source>
</evidence>